<sequence length="455" mass="50391">MKFLEVFCKSSCKTRRFAAGTEAGFASSLINRNLDFGVPLALHIEAFKEGEEPVSFGPNSILVDYGSSWKLQTVMDEGVISGLEKRKRMHTIPEQFPTGMKFLEVVCKSSAKTRRFADGTEAGFALSLINRKLDFGVPLALHIEAVKEGEEPISFGPNSILVDYGDGWKLQTIVDEGVITGLEKRKGIHLTPEQFPTGLKFLEVVCKSSGKTRLFAVGTEAGFALSLINRKLDFGVPLALHIEAVKEGEEPVSFGPNSILVDYGDSWKLQTVMDEGIEKRKRIHPTPEQEQFPTGMESLAETLDSSVVWNDRIVKQSPADSVSWDSSLYPDVSFSQHNAQTPEFTPRAPNQTDAQQSCLMISQGPGQMHGCPLTNSPFHVPVQNHVQYQEYGGLIEHAVNQSHAVDDPDSVPMTKSSISENSTQTILNQAIFFSNFWVQILFLVIYLFNFEGDHT</sequence>
<dbReference type="PANTHER" id="PTHR36396">
    <property type="entry name" value="MALTASE-GLUCOAMYLASE, INTESTINAL PROTEIN"/>
    <property type="match status" value="1"/>
</dbReference>
<accession>A0A834YSM4</accession>
<keyword evidence="1" id="KW-1133">Transmembrane helix</keyword>
<dbReference type="PANTHER" id="PTHR36396:SF1">
    <property type="entry name" value="MALTASE-GLUCOAMYLASE, INTESTINAL PROTEIN"/>
    <property type="match status" value="1"/>
</dbReference>
<keyword evidence="1" id="KW-0812">Transmembrane</keyword>
<dbReference type="OrthoDB" id="1932454at2759"/>
<keyword evidence="3" id="KW-1185">Reference proteome</keyword>
<dbReference type="EMBL" id="JABCRI010000014">
    <property type="protein sequence ID" value="KAF8393717.1"/>
    <property type="molecule type" value="Genomic_DNA"/>
</dbReference>
<evidence type="ECO:0000313" key="2">
    <source>
        <dbReference type="EMBL" id="KAF8393717.1"/>
    </source>
</evidence>
<dbReference type="AlphaFoldDB" id="A0A834YSM4"/>
<evidence type="ECO:0000256" key="1">
    <source>
        <dbReference type="SAM" id="Phobius"/>
    </source>
</evidence>
<protein>
    <submittedName>
        <fullName evidence="2">Uncharacterized protein</fullName>
    </submittedName>
</protein>
<name>A0A834YSM4_TETSI</name>
<dbReference type="Proteomes" id="UP000655225">
    <property type="component" value="Unassembled WGS sequence"/>
</dbReference>
<gene>
    <name evidence="2" type="ORF">HHK36_019915</name>
</gene>
<feature type="transmembrane region" description="Helical" evidence="1">
    <location>
        <begin position="426"/>
        <end position="448"/>
    </location>
</feature>
<reference evidence="2 3" key="1">
    <citation type="submission" date="2020-04" db="EMBL/GenBank/DDBJ databases">
        <title>Plant Genome Project.</title>
        <authorList>
            <person name="Zhang R.-G."/>
        </authorList>
    </citation>
    <scope>NUCLEOTIDE SEQUENCE [LARGE SCALE GENOMIC DNA]</scope>
    <source>
        <strain evidence="2">YNK0</strain>
        <tissue evidence="2">Leaf</tissue>
    </source>
</reference>
<proteinExistence type="predicted"/>
<comment type="caution">
    <text evidence="2">The sequence shown here is derived from an EMBL/GenBank/DDBJ whole genome shotgun (WGS) entry which is preliminary data.</text>
</comment>
<evidence type="ECO:0000313" key="3">
    <source>
        <dbReference type="Proteomes" id="UP000655225"/>
    </source>
</evidence>
<organism evidence="2 3">
    <name type="scientific">Tetracentron sinense</name>
    <name type="common">Spur-leaf</name>
    <dbReference type="NCBI Taxonomy" id="13715"/>
    <lineage>
        <taxon>Eukaryota</taxon>
        <taxon>Viridiplantae</taxon>
        <taxon>Streptophyta</taxon>
        <taxon>Embryophyta</taxon>
        <taxon>Tracheophyta</taxon>
        <taxon>Spermatophyta</taxon>
        <taxon>Magnoliopsida</taxon>
        <taxon>Trochodendrales</taxon>
        <taxon>Trochodendraceae</taxon>
        <taxon>Tetracentron</taxon>
    </lineage>
</organism>
<keyword evidence="1" id="KW-0472">Membrane</keyword>